<keyword evidence="1" id="KW-0175">Coiled coil</keyword>
<dbReference type="EMBL" id="FNFP01000001">
    <property type="protein sequence ID" value="SDK06671.1"/>
    <property type="molecule type" value="Genomic_DNA"/>
</dbReference>
<feature type="transmembrane region" description="Helical" evidence="2">
    <location>
        <begin position="12"/>
        <end position="32"/>
    </location>
</feature>
<dbReference type="Proteomes" id="UP000198718">
    <property type="component" value="Unassembled WGS sequence"/>
</dbReference>
<proteinExistence type="predicted"/>
<dbReference type="AlphaFoldDB" id="A0A1G8YV50"/>
<evidence type="ECO:0008006" key="5">
    <source>
        <dbReference type="Google" id="ProtNLM"/>
    </source>
</evidence>
<dbReference type="RefSeq" id="WP_090550209.1">
    <property type="nucleotide sequence ID" value="NZ_FNFP01000001.1"/>
</dbReference>
<dbReference type="OrthoDB" id="1957126at2"/>
<evidence type="ECO:0000313" key="4">
    <source>
        <dbReference type="Proteomes" id="UP000198718"/>
    </source>
</evidence>
<sequence length="135" mass="15314">MDSTITFTLGQLFTILFALLGMALFVIVFILLSKVNETLKQIKELLTKNEENIDETLERIPKVLQNVEEITDVVNEEIKHVQGVVKNIEETVEYTASAAQGINEDILEPIRDIFQIVALIGELLPSKKKKGWFNK</sequence>
<name>A0A1G8YV50_9FIRM</name>
<feature type="coiled-coil region" evidence="1">
    <location>
        <begin position="32"/>
        <end position="59"/>
    </location>
</feature>
<keyword evidence="2" id="KW-0472">Membrane</keyword>
<evidence type="ECO:0000256" key="1">
    <source>
        <dbReference type="SAM" id="Coils"/>
    </source>
</evidence>
<keyword evidence="4" id="KW-1185">Reference proteome</keyword>
<accession>A0A1G8YV50</accession>
<keyword evidence="2" id="KW-1133">Transmembrane helix</keyword>
<evidence type="ECO:0000313" key="3">
    <source>
        <dbReference type="EMBL" id="SDK06671.1"/>
    </source>
</evidence>
<evidence type="ECO:0000256" key="2">
    <source>
        <dbReference type="SAM" id="Phobius"/>
    </source>
</evidence>
<organism evidence="3 4">
    <name type="scientific">Natronincola ferrireducens</name>
    <dbReference type="NCBI Taxonomy" id="393762"/>
    <lineage>
        <taxon>Bacteria</taxon>
        <taxon>Bacillati</taxon>
        <taxon>Bacillota</taxon>
        <taxon>Clostridia</taxon>
        <taxon>Peptostreptococcales</taxon>
        <taxon>Natronincolaceae</taxon>
        <taxon>Natronincola</taxon>
    </lineage>
</organism>
<gene>
    <name evidence="3" type="ORF">SAMN05660472_00656</name>
</gene>
<keyword evidence="2" id="KW-0812">Transmembrane</keyword>
<dbReference type="STRING" id="393762.SAMN05660472_00656"/>
<reference evidence="3 4" key="1">
    <citation type="submission" date="2016-10" db="EMBL/GenBank/DDBJ databases">
        <authorList>
            <person name="de Groot N.N."/>
        </authorList>
    </citation>
    <scope>NUCLEOTIDE SEQUENCE [LARGE SCALE GENOMIC DNA]</scope>
    <source>
        <strain evidence="3 4">DSM 18346</strain>
    </source>
</reference>
<protein>
    <recommendedName>
        <fullName evidence="5">DUF948 domain-containing protein</fullName>
    </recommendedName>
</protein>